<name>A0ABQ9JVZ1_9CUCU</name>
<sequence>MRIYKLDGTFVDNRDDTEFGWSFGDITEDSVNASNEAEEDPHTCMLESVSQDLESPDGILPNETLVVNKINTNIKIHSIIDVVDCKMEIEGISVKANEPNILRELKNIDVCLPSKEKLANLITPCNSESKLLLSIIYFAKFNTLTKTETSEGLFKTVNFRTTNYKHLINDVENSMREEMYKEIQEYHATKEDNMLSLMMELVLADINSNLEDIVDVNQSDNESGAHFVAETSDLGNSIQSSCSSKEENPDKSNYLQVPNRSDVLSNIGLSDEDNSIQSFSEETFEMHLQLDKIKKSLHEEEHKVNELIKTAAAVGKELKETQYLDDILHLLNGEIEKVKYKKLPFRLFHKSEEDFDLNLIV</sequence>
<comment type="caution">
    <text evidence="1">The sequence shown here is derived from an EMBL/GenBank/DDBJ whole genome shotgun (WGS) entry which is preliminary data.</text>
</comment>
<evidence type="ECO:0000313" key="2">
    <source>
        <dbReference type="Proteomes" id="UP001162164"/>
    </source>
</evidence>
<dbReference type="Proteomes" id="UP001162164">
    <property type="component" value="Unassembled WGS sequence"/>
</dbReference>
<proteinExistence type="predicted"/>
<keyword evidence="2" id="KW-1185">Reference proteome</keyword>
<gene>
    <name evidence="1" type="ORF">NQ317_007724</name>
</gene>
<accession>A0ABQ9JVZ1</accession>
<dbReference type="EMBL" id="JAPWTJ010000150">
    <property type="protein sequence ID" value="KAJ8982016.1"/>
    <property type="molecule type" value="Genomic_DNA"/>
</dbReference>
<protein>
    <submittedName>
        <fullName evidence="1">Uncharacterized protein</fullName>
    </submittedName>
</protein>
<organism evidence="1 2">
    <name type="scientific">Molorchus minor</name>
    <dbReference type="NCBI Taxonomy" id="1323400"/>
    <lineage>
        <taxon>Eukaryota</taxon>
        <taxon>Metazoa</taxon>
        <taxon>Ecdysozoa</taxon>
        <taxon>Arthropoda</taxon>
        <taxon>Hexapoda</taxon>
        <taxon>Insecta</taxon>
        <taxon>Pterygota</taxon>
        <taxon>Neoptera</taxon>
        <taxon>Endopterygota</taxon>
        <taxon>Coleoptera</taxon>
        <taxon>Polyphaga</taxon>
        <taxon>Cucujiformia</taxon>
        <taxon>Chrysomeloidea</taxon>
        <taxon>Cerambycidae</taxon>
        <taxon>Lamiinae</taxon>
        <taxon>Monochamini</taxon>
        <taxon>Molorchus</taxon>
    </lineage>
</organism>
<evidence type="ECO:0000313" key="1">
    <source>
        <dbReference type="EMBL" id="KAJ8982016.1"/>
    </source>
</evidence>
<reference evidence="1" key="1">
    <citation type="journal article" date="2023" name="Insect Mol. Biol.">
        <title>Genome sequencing provides insights into the evolution of gene families encoding plant cell wall-degrading enzymes in longhorned beetles.</title>
        <authorList>
            <person name="Shin N.R."/>
            <person name="Okamura Y."/>
            <person name="Kirsch R."/>
            <person name="Pauchet Y."/>
        </authorList>
    </citation>
    <scope>NUCLEOTIDE SEQUENCE</scope>
    <source>
        <strain evidence="1">MMC_N1</strain>
    </source>
</reference>